<comment type="caution">
    <text evidence="2">The sequence shown here is derived from an EMBL/GenBank/DDBJ whole genome shotgun (WGS) entry which is preliminary data.</text>
</comment>
<sequence>MHYRVPKKTSTSGFLSTALREKTEEQQPCPPVACFSPAEVPPSGLSECCSQRHTTKRPDQATAFTVQLNTLWTLFILVNQNGSRKRLCLDRENLCSIKQKKIVFFFVFCLLMT</sequence>
<dbReference type="EMBL" id="JAHRIP010071146">
    <property type="protein sequence ID" value="MEQ2309141.1"/>
    <property type="molecule type" value="Genomic_DNA"/>
</dbReference>
<organism evidence="2 3">
    <name type="scientific">Ameca splendens</name>
    <dbReference type="NCBI Taxonomy" id="208324"/>
    <lineage>
        <taxon>Eukaryota</taxon>
        <taxon>Metazoa</taxon>
        <taxon>Chordata</taxon>
        <taxon>Craniata</taxon>
        <taxon>Vertebrata</taxon>
        <taxon>Euteleostomi</taxon>
        <taxon>Actinopterygii</taxon>
        <taxon>Neopterygii</taxon>
        <taxon>Teleostei</taxon>
        <taxon>Neoteleostei</taxon>
        <taxon>Acanthomorphata</taxon>
        <taxon>Ovalentaria</taxon>
        <taxon>Atherinomorphae</taxon>
        <taxon>Cyprinodontiformes</taxon>
        <taxon>Goodeidae</taxon>
        <taxon>Ameca</taxon>
    </lineage>
</organism>
<proteinExistence type="predicted"/>
<reference evidence="2 3" key="1">
    <citation type="submission" date="2021-06" db="EMBL/GenBank/DDBJ databases">
        <authorList>
            <person name="Palmer J.M."/>
        </authorList>
    </citation>
    <scope>NUCLEOTIDE SEQUENCE [LARGE SCALE GENOMIC DNA]</scope>
    <source>
        <strain evidence="2 3">AS_MEX2019</strain>
        <tissue evidence="2">Muscle</tissue>
    </source>
</reference>
<evidence type="ECO:0000313" key="2">
    <source>
        <dbReference type="EMBL" id="MEQ2309141.1"/>
    </source>
</evidence>
<evidence type="ECO:0000256" key="1">
    <source>
        <dbReference type="SAM" id="MobiDB-lite"/>
    </source>
</evidence>
<evidence type="ECO:0000313" key="3">
    <source>
        <dbReference type="Proteomes" id="UP001469553"/>
    </source>
</evidence>
<keyword evidence="3" id="KW-1185">Reference proteome</keyword>
<dbReference type="Proteomes" id="UP001469553">
    <property type="component" value="Unassembled WGS sequence"/>
</dbReference>
<gene>
    <name evidence="2" type="ORF">AMECASPLE_035531</name>
</gene>
<accession>A0ABV0ZT07</accession>
<protein>
    <submittedName>
        <fullName evidence="2">Uncharacterized protein</fullName>
    </submittedName>
</protein>
<name>A0ABV0ZT07_9TELE</name>
<feature type="region of interest" description="Disordered" evidence="1">
    <location>
        <begin position="1"/>
        <end position="25"/>
    </location>
</feature>